<protein>
    <recommendedName>
        <fullName evidence="2">Piwi domain-containing protein</fullName>
    </recommendedName>
</protein>
<dbReference type="GO" id="GO:0003676">
    <property type="term" value="F:nucleic acid binding"/>
    <property type="evidence" value="ECO:0007669"/>
    <property type="project" value="InterPro"/>
</dbReference>
<keyword evidence="4" id="KW-1185">Reference proteome</keyword>
<accession>A0A8H6H786</accession>
<dbReference type="Pfam" id="PF02171">
    <property type="entry name" value="Piwi"/>
    <property type="match status" value="1"/>
</dbReference>
<feature type="compositionally biased region" description="Basic and acidic residues" evidence="1">
    <location>
        <begin position="47"/>
        <end position="63"/>
    </location>
</feature>
<dbReference type="EMBL" id="JACGCI010000222">
    <property type="protein sequence ID" value="KAF6741699.1"/>
    <property type="molecule type" value="Genomic_DNA"/>
</dbReference>
<evidence type="ECO:0000313" key="3">
    <source>
        <dbReference type="EMBL" id="KAF6741699.1"/>
    </source>
</evidence>
<dbReference type="Proteomes" id="UP000521943">
    <property type="component" value="Unassembled WGS sequence"/>
</dbReference>
<dbReference type="InterPro" id="IPR003165">
    <property type="entry name" value="Piwi"/>
</dbReference>
<feature type="region of interest" description="Disordered" evidence="1">
    <location>
        <begin position="1"/>
        <end position="74"/>
    </location>
</feature>
<dbReference type="InterPro" id="IPR036397">
    <property type="entry name" value="RNaseH_sf"/>
</dbReference>
<proteinExistence type="predicted"/>
<feature type="domain" description="Piwi" evidence="2">
    <location>
        <begin position="122"/>
        <end position="166"/>
    </location>
</feature>
<name>A0A8H6H786_9AGAR</name>
<feature type="compositionally biased region" description="Basic and acidic residues" evidence="1">
    <location>
        <begin position="23"/>
        <end position="39"/>
    </location>
</feature>
<sequence>MRKKIKHLQDSTTGTMRGQGECGHAEEDKGPSGLNDRHYARPQGECGHAEEDKGPSGLNDRHYARPQGTMRGRRVSVAMRKKIKYLQDSMTGTMRGRRGQGQDKVPSAWMDIHKYLQCGWTYTKSPGMMRTAIVDLQMQNQAAVTHIIFYRDGVSEGEYDQVKSIESAGHTPSRLNQAAVTHIIFYREGVSEENTTKRRALKLLDIHQVAFIKGHLNT</sequence>
<comment type="caution">
    <text evidence="3">The sequence shown here is derived from an EMBL/GenBank/DDBJ whole genome shotgun (WGS) entry which is preliminary data.</text>
</comment>
<dbReference type="AlphaFoldDB" id="A0A8H6H786"/>
<reference evidence="3 4" key="1">
    <citation type="submission" date="2020-07" db="EMBL/GenBank/DDBJ databases">
        <title>Comparative genomics of pyrophilous fungi reveals a link between fire events and developmental genes.</title>
        <authorList>
            <consortium name="DOE Joint Genome Institute"/>
            <person name="Steindorff A.S."/>
            <person name="Carver A."/>
            <person name="Calhoun S."/>
            <person name="Stillman K."/>
            <person name="Liu H."/>
            <person name="Lipzen A."/>
            <person name="Pangilinan J."/>
            <person name="Labutti K."/>
            <person name="Bruns T.D."/>
            <person name="Grigoriev I.V."/>
        </authorList>
    </citation>
    <scope>NUCLEOTIDE SEQUENCE [LARGE SCALE GENOMIC DNA]</scope>
    <source>
        <strain evidence="3 4">CBS 144469</strain>
    </source>
</reference>
<dbReference type="Gene3D" id="3.30.420.10">
    <property type="entry name" value="Ribonuclease H-like superfamily/Ribonuclease H"/>
    <property type="match status" value="1"/>
</dbReference>
<evidence type="ECO:0000256" key="1">
    <source>
        <dbReference type="SAM" id="MobiDB-lite"/>
    </source>
</evidence>
<organism evidence="3 4">
    <name type="scientific">Ephemerocybe angulata</name>
    <dbReference type="NCBI Taxonomy" id="980116"/>
    <lineage>
        <taxon>Eukaryota</taxon>
        <taxon>Fungi</taxon>
        <taxon>Dikarya</taxon>
        <taxon>Basidiomycota</taxon>
        <taxon>Agaricomycotina</taxon>
        <taxon>Agaricomycetes</taxon>
        <taxon>Agaricomycetidae</taxon>
        <taxon>Agaricales</taxon>
        <taxon>Agaricineae</taxon>
        <taxon>Psathyrellaceae</taxon>
        <taxon>Ephemerocybe</taxon>
    </lineage>
</organism>
<gene>
    <name evidence="3" type="ORF">DFP72DRAFT_861645</name>
</gene>
<evidence type="ECO:0000313" key="4">
    <source>
        <dbReference type="Proteomes" id="UP000521943"/>
    </source>
</evidence>
<evidence type="ECO:0000259" key="2">
    <source>
        <dbReference type="Pfam" id="PF02171"/>
    </source>
</evidence>